<dbReference type="SUPFAM" id="SSF52374">
    <property type="entry name" value="Nucleotidylyl transferase"/>
    <property type="match status" value="1"/>
</dbReference>
<proteinExistence type="inferred from homology"/>
<feature type="binding site" evidence="8">
    <location>
        <position position="61"/>
    </location>
    <ligand>
        <name>beta-alanine</name>
        <dbReference type="ChEBI" id="CHEBI:57966"/>
    </ligand>
</feature>
<keyword evidence="4 8" id="KW-0566">Pantothenate biosynthesis</keyword>
<keyword evidence="6 8" id="KW-0067">ATP-binding</keyword>
<dbReference type="GO" id="GO:0015940">
    <property type="term" value="P:pantothenate biosynthetic process"/>
    <property type="evidence" value="ECO:0007669"/>
    <property type="project" value="UniProtKB-UniRule"/>
</dbReference>
<keyword evidence="8" id="KW-0963">Cytoplasm</keyword>
<comment type="similarity">
    <text evidence="2 8">Belongs to the pantothenate synthetase family.</text>
</comment>
<evidence type="ECO:0000256" key="5">
    <source>
        <dbReference type="ARBA" id="ARBA00022741"/>
    </source>
</evidence>
<comment type="pathway">
    <text evidence="1 8">Cofactor biosynthesis; (R)-pantothenate biosynthesis; (R)-pantothenate from (R)-pantoate and beta-alanine: step 1/1.</text>
</comment>
<dbReference type="Gene3D" id="3.30.1300.10">
    <property type="entry name" value="Pantoate-beta-alanine ligase, C-terminal domain"/>
    <property type="match status" value="1"/>
</dbReference>
<comment type="subcellular location">
    <subcellularLocation>
        <location evidence="8">Cytoplasm</location>
    </subcellularLocation>
</comment>
<dbReference type="PANTHER" id="PTHR21299">
    <property type="entry name" value="CYTIDYLATE KINASE/PANTOATE-BETA-ALANINE LIGASE"/>
    <property type="match status" value="1"/>
</dbReference>
<dbReference type="InterPro" id="IPR042176">
    <property type="entry name" value="Pantoate_ligase_C"/>
</dbReference>
<comment type="subunit">
    <text evidence="8">Homodimer.</text>
</comment>
<evidence type="ECO:0000256" key="8">
    <source>
        <dbReference type="HAMAP-Rule" id="MF_00158"/>
    </source>
</evidence>
<dbReference type="AlphaFoldDB" id="A0A2U2PI62"/>
<dbReference type="Proteomes" id="UP000245647">
    <property type="component" value="Unassembled WGS sequence"/>
</dbReference>
<dbReference type="RefSeq" id="WP_109415470.1">
    <property type="nucleotide sequence ID" value="NZ_QEAS01000006.1"/>
</dbReference>
<dbReference type="UniPathway" id="UPA00028">
    <property type="reaction ID" value="UER00005"/>
</dbReference>
<evidence type="ECO:0000256" key="2">
    <source>
        <dbReference type="ARBA" id="ARBA00009256"/>
    </source>
</evidence>
<protein>
    <recommendedName>
        <fullName evidence="8">Pantothenate synthetase</fullName>
        <shortName evidence="8">PS</shortName>
        <ecNumber evidence="8">6.3.2.1</ecNumber>
    </recommendedName>
    <alternativeName>
        <fullName evidence="8">Pantoate--beta-alanine ligase</fullName>
    </alternativeName>
    <alternativeName>
        <fullName evidence="8">Pantoate-activating enzyme</fullName>
    </alternativeName>
</protein>
<accession>A0A2U2PI62</accession>
<evidence type="ECO:0000313" key="10">
    <source>
        <dbReference type="Proteomes" id="UP000245647"/>
    </source>
</evidence>
<comment type="catalytic activity">
    <reaction evidence="7 8">
        <text>(R)-pantoate + beta-alanine + ATP = (R)-pantothenate + AMP + diphosphate + H(+)</text>
        <dbReference type="Rhea" id="RHEA:10912"/>
        <dbReference type="ChEBI" id="CHEBI:15378"/>
        <dbReference type="ChEBI" id="CHEBI:15980"/>
        <dbReference type="ChEBI" id="CHEBI:29032"/>
        <dbReference type="ChEBI" id="CHEBI:30616"/>
        <dbReference type="ChEBI" id="CHEBI:33019"/>
        <dbReference type="ChEBI" id="CHEBI:57966"/>
        <dbReference type="ChEBI" id="CHEBI:456215"/>
        <dbReference type="EC" id="6.3.2.1"/>
    </reaction>
</comment>
<evidence type="ECO:0000256" key="1">
    <source>
        <dbReference type="ARBA" id="ARBA00004990"/>
    </source>
</evidence>
<dbReference type="Pfam" id="PF02569">
    <property type="entry name" value="Pantoate_ligase"/>
    <property type="match status" value="1"/>
</dbReference>
<feature type="binding site" evidence="8">
    <location>
        <position position="61"/>
    </location>
    <ligand>
        <name>(R)-pantoate</name>
        <dbReference type="ChEBI" id="CHEBI:15980"/>
    </ligand>
</feature>
<dbReference type="GO" id="GO:0005829">
    <property type="term" value="C:cytosol"/>
    <property type="evidence" value="ECO:0007669"/>
    <property type="project" value="TreeGrafter"/>
</dbReference>
<comment type="caution">
    <text evidence="8">Lacks conserved residue(s) required for the propagation of feature annotation.</text>
</comment>
<dbReference type="GO" id="GO:0005524">
    <property type="term" value="F:ATP binding"/>
    <property type="evidence" value="ECO:0007669"/>
    <property type="project" value="UniProtKB-KW"/>
</dbReference>
<dbReference type="HAMAP" id="MF_00158">
    <property type="entry name" value="PanC"/>
    <property type="match status" value="1"/>
</dbReference>
<comment type="miscellaneous">
    <text evidence="8">The reaction proceeds by a bi uni uni bi ping pong mechanism.</text>
</comment>
<feature type="active site" description="Proton donor" evidence="8">
    <location>
        <position position="37"/>
    </location>
</feature>
<dbReference type="GO" id="GO:0004592">
    <property type="term" value="F:pantoate-beta-alanine ligase activity"/>
    <property type="evidence" value="ECO:0007669"/>
    <property type="project" value="UniProtKB-UniRule"/>
</dbReference>
<comment type="function">
    <text evidence="8">Catalyzes the condensation of pantoate with beta-alanine in an ATP-dependent reaction via a pantoyl-adenylate intermediate.</text>
</comment>
<dbReference type="CDD" id="cd00560">
    <property type="entry name" value="PanC"/>
    <property type="match status" value="1"/>
</dbReference>
<name>A0A2U2PI62_9SPHI</name>
<gene>
    <name evidence="8" type="primary">panC</name>
    <name evidence="9" type="ORF">DDR33_09165</name>
</gene>
<dbReference type="InterPro" id="IPR014729">
    <property type="entry name" value="Rossmann-like_a/b/a_fold"/>
</dbReference>
<dbReference type="EMBL" id="QEAS01000006">
    <property type="protein sequence ID" value="PWG81085.1"/>
    <property type="molecule type" value="Genomic_DNA"/>
</dbReference>
<dbReference type="OrthoDB" id="9773087at2"/>
<dbReference type="InterPro" id="IPR003721">
    <property type="entry name" value="Pantoate_ligase"/>
</dbReference>
<feature type="binding site" evidence="8">
    <location>
        <position position="153"/>
    </location>
    <ligand>
        <name>(R)-pantoate</name>
        <dbReference type="ChEBI" id="CHEBI:15980"/>
    </ligand>
</feature>
<evidence type="ECO:0000256" key="4">
    <source>
        <dbReference type="ARBA" id="ARBA00022655"/>
    </source>
</evidence>
<dbReference type="EC" id="6.3.2.1" evidence="8"/>
<feature type="binding site" evidence="8">
    <location>
        <begin position="147"/>
        <end position="150"/>
    </location>
    <ligand>
        <name>ATP</name>
        <dbReference type="ChEBI" id="CHEBI:30616"/>
    </ligand>
</feature>
<keyword evidence="3 8" id="KW-0436">Ligase</keyword>
<dbReference type="NCBIfam" id="TIGR00018">
    <property type="entry name" value="panC"/>
    <property type="match status" value="1"/>
</dbReference>
<comment type="caution">
    <text evidence="9">The sequence shown here is derived from an EMBL/GenBank/DDBJ whole genome shotgun (WGS) entry which is preliminary data.</text>
</comment>
<dbReference type="Gene3D" id="3.40.50.620">
    <property type="entry name" value="HUPs"/>
    <property type="match status" value="1"/>
</dbReference>
<keyword evidence="5 8" id="KW-0547">Nucleotide-binding</keyword>
<evidence type="ECO:0000313" key="9">
    <source>
        <dbReference type="EMBL" id="PWG81085.1"/>
    </source>
</evidence>
<feature type="binding site" evidence="8">
    <location>
        <begin position="184"/>
        <end position="187"/>
    </location>
    <ligand>
        <name>ATP</name>
        <dbReference type="ChEBI" id="CHEBI:30616"/>
    </ligand>
</feature>
<dbReference type="PANTHER" id="PTHR21299:SF1">
    <property type="entry name" value="PANTOATE--BETA-ALANINE LIGASE"/>
    <property type="match status" value="1"/>
</dbReference>
<organism evidence="9 10">
    <name type="scientific">Pararcticibacter amylolyticus</name>
    <dbReference type="NCBI Taxonomy" id="2173175"/>
    <lineage>
        <taxon>Bacteria</taxon>
        <taxon>Pseudomonadati</taxon>
        <taxon>Bacteroidota</taxon>
        <taxon>Sphingobacteriia</taxon>
        <taxon>Sphingobacteriales</taxon>
        <taxon>Sphingobacteriaceae</taxon>
        <taxon>Pararcticibacter</taxon>
    </lineage>
</organism>
<sequence length="279" mass="31370">MEIFVTKSALSASLDELKKQKKVIGFVPTMGALHDGHLSLINIAREQSDVVVCSIFVNPTQFNDPSDLEKYPRPVEADIEKLKSVNCDILFLPPVHEMYQQGESWHIDLGYLEHILEGKSRPGHYQGVTQVVKKFFDIVKPDIAFFGQKDFQQVLILRKMTEMLEIPVNIVMCPIKRESDGLALSSRNIHLSEVERRNALALSAALQTTKDHFQEKDLASLKEEAVAFLNASEGIDLDYFEIYDAATLKPAESKEIESIIALVAARSGETRLIDNMILN</sequence>
<evidence type="ECO:0000256" key="6">
    <source>
        <dbReference type="ARBA" id="ARBA00022840"/>
    </source>
</evidence>
<evidence type="ECO:0000256" key="7">
    <source>
        <dbReference type="ARBA" id="ARBA00048258"/>
    </source>
</evidence>
<evidence type="ECO:0000256" key="3">
    <source>
        <dbReference type="ARBA" id="ARBA00022598"/>
    </source>
</evidence>
<reference evidence="9 10" key="1">
    <citation type="submission" date="2018-04" db="EMBL/GenBank/DDBJ databases">
        <title>Pedobacter chongqingensis sp. nov., isolated from a rottenly hemp rope.</title>
        <authorList>
            <person name="Cai Y."/>
        </authorList>
    </citation>
    <scope>NUCLEOTIDE SEQUENCE [LARGE SCALE GENOMIC DNA]</scope>
    <source>
        <strain evidence="9 10">FJ4-8</strain>
    </source>
</reference>
<keyword evidence="10" id="KW-1185">Reference proteome</keyword>
<feature type="binding site" evidence="8">
    <location>
        <begin position="30"/>
        <end position="37"/>
    </location>
    <ligand>
        <name>ATP</name>
        <dbReference type="ChEBI" id="CHEBI:30616"/>
    </ligand>
</feature>